<accession>A0A1H3P2I6</accession>
<dbReference type="STRING" id="321339.SAMN05444340_1441"/>
<dbReference type="AlphaFoldDB" id="A0A1H3P2I6"/>
<evidence type="ECO:0000313" key="1">
    <source>
        <dbReference type="EMBL" id="SDY95230.1"/>
    </source>
</evidence>
<dbReference type="RefSeq" id="WP_089886515.1">
    <property type="nucleotide sequence ID" value="NZ_FNPF01000044.1"/>
</dbReference>
<evidence type="ECO:0008006" key="3">
    <source>
        <dbReference type="Google" id="ProtNLM"/>
    </source>
</evidence>
<sequence>MTVAGAGKYKTYYCANAKEKGPSVCSGFRGLRDSIALPLVLSGLRNDLMKPDAYVAFRKSVQQRLKATRGAAKDALDLHDNRVRGLETARRNPILPARQGLGSQSLVEELNQIDADLVRLTAMREEIIPPEIKLPDGLPDLYREMIRDIAATLSEESVASRAADALHELVDRIVVD</sequence>
<name>A0A1H3P2I6_9RHOB</name>
<dbReference type="EMBL" id="FNPF01000044">
    <property type="protein sequence ID" value="SDY95230.1"/>
    <property type="molecule type" value="Genomic_DNA"/>
</dbReference>
<keyword evidence="2" id="KW-1185">Reference proteome</keyword>
<evidence type="ECO:0000313" key="2">
    <source>
        <dbReference type="Proteomes" id="UP000199286"/>
    </source>
</evidence>
<organism evidence="1 2">
    <name type="scientific">Citreimonas salinaria</name>
    <dbReference type="NCBI Taxonomy" id="321339"/>
    <lineage>
        <taxon>Bacteria</taxon>
        <taxon>Pseudomonadati</taxon>
        <taxon>Pseudomonadota</taxon>
        <taxon>Alphaproteobacteria</taxon>
        <taxon>Rhodobacterales</taxon>
        <taxon>Roseobacteraceae</taxon>
        <taxon>Citreimonas</taxon>
    </lineage>
</organism>
<dbReference type="Proteomes" id="UP000199286">
    <property type="component" value="Unassembled WGS sequence"/>
</dbReference>
<protein>
    <recommendedName>
        <fullName evidence="3">Recombinase zinc beta ribbon domain-containing protein</fullName>
    </recommendedName>
</protein>
<reference evidence="1 2" key="1">
    <citation type="submission" date="2016-10" db="EMBL/GenBank/DDBJ databases">
        <authorList>
            <person name="de Groot N.N."/>
        </authorList>
    </citation>
    <scope>NUCLEOTIDE SEQUENCE [LARGE SCALE GENOMIC DNA]</scope>
    <source>
        <strain evidence="1 2">DSM 26880</strain>
    </source>
</reference>
<proteinExistence type="predicted"/>
<gene>
    <name evidence="1" type="ORF">SAMN05444340_1441</name>
</gene>